<reference evidence="5" key="1">
    <citation type="submission" date="2017-02" db="EMBL/GenBank/DDBJ databases">
        <authorList>
            <person name="Varghese N."/>
            <person name="Submissions S."/>
        </authorList>
    </citation>
    <scope>NUCLEOTIDE SEQUENCE [LARGE SCALE GENOMIC DNA]</scope>
    <source>
        <strain evidence="5">R11H</strain>
    </source>
</reference>
<dbReference type="SUPFAM" id="SSF51735">
    <property type="entry name" value="NAD(P)-binding Rossmann-fold domains"/>
    <property type="match status" value="1"/>
</dbReference>
<dbReference type="Pfam" id="PF01408">
    <property type="entry name" value="GFO_IDH_MocA"/>
    <property type="match status" value="1"/>
</dbReference>
<name>A0A1T5D9Y0_9SPHN</name>
<dbReference type="InterPro" id="IPR050463">
    <property type="entry name" value="Gfo/Idh/MocA_oxidrdct_glycsds"/>
</dbReference>
<dbReference type="OrthoDB" id="9815825at2"/>
<protein>
    <submittedName>
        <fullName evidence="4">Predicted dehydrogenase</fullName>
    </submittedName>
</protein>
<dbReference type="GO" id="GO:0000166">
    <property type="term" value="F:nucleotide binding"/>
    <property type="evidence" value="ECO:0007669"/>
    <property type="project" value="InterPro"/>
</dbReference>
<dbReference type="AlphaFoldDB" id="A0A1T5D9Y0"/>
<dbReference type="GO" id="GO:0016491">
    <property type="term" value="F:oxidoreductase activity"/>
    <property type="evidence" value="ECO:0007669"/>
    <property type="project" value="UniProtKB-KW"/>
</dbReference>
<dbReference type="EMBL" id="FUYP01000013">
    <property type="protein sequence ID" value="SKB68417.1"/>
    <property type="molecule type" value="Genomic_DNA"/>
</dbReference>
<dbReference type="PANTHER" id="PTHR43818">
    <property type="entry name" value="BCDNA.GH03377"/>
    <property type="match status" value="1"/>
</dbReference>
<keyword evidence="5" id="KW-1185">Reference proteome</keyword>
<organism evidence="4 5">
    <name type="scientific">Sphingopyxis flava</name>
    <dbReference type="NCBI Taxonomy" id="1507287"/>
    <lineage>
        <taxon>Bacteria</taxon>
        <taxon>Pseudomonadati</taxon>
        <taxon>Pseudomonadota</taxon>
        <taxon>Alphaproteobacteria</taxon>
        <taxon>Sphingomonadales</taxon>
        <taxon>Sphingomonadaceae</taxon>
        <taxon>Sphingopyxis</taxon>
    </lineage>
</organism>
<dbReference type="PANTHER" id="PTHR43818:SF11">
    <property type="entry name" value="BCDNA.GH03377"/>
    <property type="match status" value="1"/>
</dbReference>
<dbReference type="Pfam" id="PF22725">
    <property type="entry name" value="GFO_IDH_MocA_C3"/>
    <property type="match status" value="1"/>
</dbReference>
<accession>A0A1T5D9Y0</accession>
<dbReference type="InterPro" id="IPR055170">
    <property type="entry name" value="GFO_IDH_MocA-like_dom"/>
</dbReference>
<dbReference type="InterPro" id="IPR036291">
    <property type="entry name" value="NAD(P)-bd_dom_sf"/>
</dbReference>
<dbReference type="InterPro" id="IPR000683">
    <property type="entry name" value="Gfo/Idh/MocA-like_OxRdtase_N"/>
</dbReference>
<dbReference type="RefSeq" id="WP_079638945.1">
    <property type="nucleotide sequence ID" value="NZ_FUYP01000013.1"/>
</dbReference>
<evidence type="ECO:0000313" key="5">
    <source>
        <dbReference type="Proteomes" id="UP000190044"/>
    </source>
</evidence>
<sequence length="385" mass="39901">MTGAPLNIALIGSGFMGRAHTLAFAAADRTFDLPRSPRVTILADRDLGTATAAAASLGIARASGDWRETIADASIDMVAIATPNLLHAPIAIAALEAGKAVYCEKPLATTIAESEAMTAAAAASGLPTAVGFTYLYNPMIVLARELIAGGEIGEVTAFRGIHAEDFMASADAPFNWRCEPDQAGGALADIGSHIIAMARHLVGDIAAVSGRLHTVYPMRRDARGADRAVTVDDQMDAVVEFANGATGTLAASWIASGHKMGLAFEVSGTRGSIAFTQERFSELRLYRSGPGRTNGFTTICAGPEHGDYGAFCPAPGHQIGYNDLKTIEVKAVVEAAAGLPSAAMSFADALAVERVTDAIRRSHREGCWIGLQAAWAGASAASISS</sequence>
<evidence type="ECO:0000259" key="3">
    <source>
        <dbReference type="Pfam" id="PF22725"/>
    </source>
</evidence>
<evidence type="ECO:0000259" key="2">
    <source>
        <dbReference type="Pfam" id="PF01408"/>
    </source>
</evidence>
<feature type="domain" description="Gfo/Idh/MocA-like oxidoreductase N-terminal" evidence="2">
    <location>
        <begin position="6"/>
        <end position="132"/>
    </location>
</feature>
<dbReference type="Gene3D" id="3.30.360.10">
    <property type="entry name" value="Dihydrodipicolinate Reductase, domain 2"/>
    <property type="match status" value="1"/>
</dbReference>
<proteinExistence type="predicted"/>
<evidence type="ECO:0000313" key="4">
    <source>
        <dbReference type="EMBL" id="SKB68417.1"/>
    </source>
</evidence>
<dbReference type="SUPFAM" id="SSF55347">
    <property type="entry name" value="Glyceraldehyde-3-phosphate dehydrogenase-like, C-terminal domain"/>
    <property type="match status" value="1"/>
</dbReference>
<evidence type="ECO:0000256" key="1">
    <source>
        <dbReference type="ARBA" id="ARBA00023002"/>
    </source>
</evidence>
<keyword evidence="1" id="KW-0560">Oxidoreductase</keyword>
<feature type="domain" description="GFO/IDH/MocA-like oxidoreductase" evidence="3">
    <location>
        <begin position="142"/>
        <end position="273"/>
    </location>
</feature>
<gene>
    <name evidence="4" type="ORF">SAMN06295937_1013100</name>
</gene>
<dbReference type="Proteomes" id="UP000190044">
    <property type="component" value="Unassembled WGS sequence"/>
</dbReference>
<dbReference type="Gene3D" id="3.40.50.720">
    <property type="entry name" value="NAD(P)-binding Rossmann-like Domain"/>
    <property type="match status" value="1"/>
</dbReference>